<evidence type="ECO:0000313" key="10">
    <source>
        <dbReference type="Proteomes" id="UP001217485"/>
    </source>
</evidence>
<comment type="function">
    <text evidence="8">Probably functions as a manganese efflux pump.</text>
</comment>
<evidence type="ECO:0000256" key="5">
    <source>
        <dbReference type="ARBA" id="ARBA00023065"/>
    </source>
</evidence>
<feature type="transmembrane region" description="Helical" evidence="8">
    <location>
        <begin position="166"/>
        <end position="183"/>
    </location>
</feature>
<comment type="similarity">
    <text evidence="8">Belongs to the MntP (TC 9.B.29) family.</text>
</comment>
<dbReference type="InterPro" id="IPR003810">
    <property type="entry name" value="Mntp/YtaF"/>
</dbReference>
<evidence type="ECO:0000256" key="4">
    <source>
        <dbReference type="ARBA" id="ARBA00022989"/>
    </source>
</evidence>
<organism evidence="9 10">
    <name type="scientific">Sorangium atrum</name>
    <dbReference type="NCBI Taxonomy" id="2995308"/>
    <lineage>
        <taxon>Bacteria</taxon>
        <taxon>Pseudomonadati</taxon>
        <taxon>Myxococcota</taxon>
        <taxon>Polyangia</taxon>
        <taxon>Polyangiales</taxon>
        <taxon>Polyangiaceae</taxon>
        <taxon>Sorangium</taxon>
    </lineage>
</organism>
<keyword evidence="6 8" id="KW-0472">Membrane</keyword>
<feature type="transmembrane region" description="Helical" evidence="8">
    <location>
        <begin position="106"/>
        <end position="126"/>
    </location>
</feature>
<dbReference type="EMBL" id="JAQNDK010000002">
    <property type="protein sequence ID" value="MDC0680613.1"/>
    <property type="molecule type" value="Genomic_DNA"/>
</dbReference>
<feature type="transmembrane region" description="Helical" evidence="8">
    <location>
        <begin position="70"/>
        <end position="86"/>
    </location>
</feature>
<sequence>MSYSAILLLALGLAMDATAVAAARGLSVPAIRARHVLLVAGFFGGAQALMPVIGWLLGARIGPRVQAWDHWIAFVLLAFLGGKMLWEARGDDSDEGETTADPFALSSMFVLAVATSIDALAVGITLPMLNAPFAISVVTIGIVTALLSAAGLFAGRRFGAMLGKRLDIAGGVVLIGLGFKILLEHLLMS</sequence>
<evidence type="ECO:0000256" key="2">
    <source>
        <dbReference type="ARBA" id="ARBA00022475"/>
    </source>
</evidence>
<proteinExistence type="inferred from homology"/>
<protein>
    <recommendedName>
        <fullName evidence="8">Putative manganese efflux pump MntP</fullName>
    </recommendedName>
</protein>
<keyword evidence="2 8" id="KW-1003">Cell membrane</keyword>
<dbReference type="PANTHER" id="PTHR35529:SF1">
    <property type="entry name" value="MANGANESE EFFLUX PUMP MNTP-RELATED"/>
    <property type="match status" value="1"/>
</dbReference>
<keyword evidence="4 8" id="KW-1133">Transmembrane helix</keyword>
<dbReference type="Pfam" id="PF02659">
    <property type="entry name" value="Mntp"/>
    <property type="match status" value="1"/>
</dbReference>
<dbReference type="Proteomes" id="UP001217485">
    <property type="component" value="Unassembled WGS sequence"/>
</dbReference>
<feature type="transmembrane region" description="Helical" evidence="8">
    <location>
        <begin position="133"/>
        <end position="154"/>
    </location>
</feature>
<evidence type="ECO:0000256" key="8">
    <source>
        <dbReference type="HAMAP-Rule" id="MF_01521"/>
    </source>
</evidence>
<evidence type="ECO:0000256" key="6">
    <source>
        <dbReference type="ARBA" id="ARBA00023136"/>
    </source>
</evidence>
<accession>A0ABT5C3T3</accession>
<evidence type="ECO:0000256" key="3">
    <source>
        <dbReference type="ARBA" id="ARBA00022692"/>
    </source>
</evidence>
<dbReference type="HAMAP" id="MF_01521">
    <property type="entry name" value="MntP_pump"/>
    <property type="match status" value="1"/>
</dbReference>
<gene>
    <name evidence="8" type="primary">mntP</name>
    <name evidence="9" type="ORF">POL72_22935</name>
</gene>
<evidence type="ECO:0000256" key="1">
    <source>
        <dbReference type="ARBA" id="ARBA00022448"/>
    </source>
</evidence>
<dbReference type="PANTHER" id="PTHR35529">
    <property type="entry name" value="MANGANESE EFFLUX PUMP MNTP-RELATED"/>
    <property type="match status" value="1"/>
</dbReference>
<name>A0ABT5C3T3_9BACT</name>
<keyword evidence="1 8" id="KW-0813">Transport</keyword>
<dbReference type="InterPro" id="IPR022929">
    <property type="entry name" value="Put_MntP"/>
</dbReference>
<keyword evidence="7 8" id="KW-0464">Manganese</keyword>
<evidence type="ECO:0000256" key="7">
    <source>
        <dbReference type="ARBA" id="ARBA00023211"/>
    </source>
</evidence>
<comment type="caution">
    <text evidence="9">The sequence shown here is derived from an EMBL/GenBank/DDBJ whole genome shotgun (WGS) entry which is preliminary data.</text>
</comment>
<keyword evidence="10" id="KW-1185">Reference proteome</keyword>
<feature type="transmembrane region" description="Helical" evidence="8">
    <location>
        <begin position="38"/>
        <end position="58"/>
    </location>
</feature>
<keyword evidence="3 8" id="KW-0812">Transmembrane</keyword>
<keyword evidence="5 8" id="KW-0406">Ion transport</keyword>
<reference evidence="9 10" key="1">
    <citation type="submission" date="2023-01" db="EMBL/GenBank/DDBJ databases">
        <title>Minimal conservation of predation-associated metabolite biosynthetic gene clusters underscores biosynthetic potential of Myxococcota including descriptions for ten novel species: Archangium lansinium sp. nov., Myxococcus landrumus sp. nov., Nannocystis bai.</title>
        <authorList>
            <person name="Ahearne A."/>
            <person name="Stevens C."/>
            <person name="Dowd S."/>
        </authorList>
    </citation>
    <scope>NUCLEOTIDE SEQUENCE [LARGE SCALE GENOMIC DNA]</scope>
    <source>
        <strain evidence="9 10">WIWO2</strain>
    </source>
</reference>
<evidence type="ECO:0000313" key="9">
    <source>
        <dbReference type="EMBL" id="MDC0680613.1"/>
    </source>
</evidence>
<comment type="subcellular location">
    <subcellularLocation>
        <location evidence="8">Cell membrane</location>
        <topology evidence="8">Multi-pass membrane protein</topology>
    </subcellularLocation>
</comment>
<dbReference type="RefSeq" id="WP_272097645.1">
    <property type="nucleotide sequence ID" value="NZ_JAQNDK010000002.1"/>
</dbReference>